<accession>A0ABU1YX95</accession>
<keyword evidence="2" id="KW-1185">Reference proteome</keyword>
<organism evidence="1 2">
    <name type="scientific">Roseateles saccharophilus</name>
    <name type="common">Pseudomonas saccharophila</name>
    <dbReference type="NCBI Taxonomy" id="304"/>
    <lineage>
        <taxon>Bacteria</taxon>
        <taxon>Pseudomonadati</taxon>
        <taxon>Pseudomonadota</taxon>
        <taxon>Betaproteobacteria</taxon>
        <taxon>Burkholderiales</taxon>
        <taxon>Sphaerotilaceae</taxon>
        <taxon>Roseateles</taxon>
    </lineage>
</organism>
<sequence length="38" mass="4125">MSIATGPGFGQRLAAAFSDYRQAMQDADRRGQLSFSSE</sequence>
<evidence type="ECO:0000313" key="1">
    <source>
        <dbReference type="EMBL" id="MDR7272651.1"/>
    </source>
</evidence>
<protein>
    <submittedName>
        <fullName evidence="1">Uncharacterized protein</fullName>
    </submittedName>
</protein>
<dbReference type="Proteomes" id="UP001180453">
    <property type="component" value="Unassembled WGS sequence"/>
</dbReference>
<gene>
    <name evidence="1" type="ORF">J2X20_005334</name>
</gene>
<evidence type="ECO:0000313" key="2">
    <source>
        <dbReference type="Proteomes" id="UP001180453"/>
    </source>
</evidence>
<dbReference type="EMBL" id="JAVDXU010000005">
    <property type="protein sequence ID" value="MDR7272651.1"/>
    <property type="molecule type" value="Genomic_DNA"/>
</dbReference>
<proteinExistence type="predicted"/>
<name>A0ABU1YX95_ROSSA</name>
<reference evidence="1 2" key="1">
    <citation type="submission" date="2023-07" db="EMBL/GenBank/DDBJ databases">
        <title>Sorghum-associated microbial communities from plants grown in Nebraska, USA.</title>
        <authorList>
            <person name="Schachtman D."/>
        </authorList>
    </citation>
    <scope>NUCLEOTIDE SEQUENCE [LARGE SCALE GENOMIC DNA]</scope>
    <source>
        <strain evidence="1 2">BE314</strain>
    </source>
</reference>
<comment type="caution">
    <text evidence="1">The sequence shown here is derived from an EMBL/GenBank/DDBJ whole genome shotgun (WGS) entry which is preliminary data.</text>
</comment>